<gene>
    <name evidence="1" type="ORF">HMPREF9371_0907</name>
</gene>
<evidence type="ECO:0000313" key="1">
    <source>
        <dbReference type="EMBL" id="EGY52856.1"/>
    </source>
</evidence>
<dbReference type="AlphaFoldDB" id="G4CH18"/>
<keyword evidence="2" id="KW-1185">Reference proteome</keyword>
<sequence>MRPAAGQTARLLYFQINSPQAPGYLKSFSGSLFPLEAAV</sequence>
<reference evidence="1 2" key="1">
    <citation type="submission" date="2011-05" db="EMBL/GenBank/DDBJ databases">
        <authorList>
            <person name="Muzny D."/>
            <person name="Qin X."/>
            <person name="Deng J."/>
            <person name="Jiang H."/>
            <person name="Liu Y."/>
            <person name="Qu J."/>
            <person name="Song X.-Z."/>
            <person name="Zhang L."/>
            <person name="Thornton R."/>
            <person name="Coyle M."/>
            <person name="Francisco L."/>
            <person name="Jackson L."/>
            <person name="Javaid M."/>
            <person name="Korchina V."/>
            <person name="Kovar C."/>
            <person name="Mata R."/>
            <person name="Mathew T."/>
            <person name="Ngo R."/>
            <person name="Nguyen L."/>
            <person name="Nguyen N."/>
            <person name="Okwuonu G."/>
            <person name="Ongeri F."/>
            <person name="Pham C."/>
            <person name="Simmons D."/>
            <person name="Wilczek-Boney K."/>
            <person name="Hale W."/>
            <person name="Jakkamsetti A."/>
            <person name="Pham P."/>
            <person name="Ruth R."/>
            <person name="San Lucas F."/>
            <person name="Warren J."/>
            <person name="Zhang J."/>
            <person name="Zhao Z."/>
            <person name="Zhou C."/>
            <person name="Zhu D."/>
            <person name="Lee S."/>
            <person name="Bess C."/>
            <person name="Blankenburg K."/>
            <person name="Forbes L."/>
            <person name="Fu Q."/>
            <person name="Gubbala S."/>
            <person name="Hirani K."/>
            <person name="Jayaseelan J.C."/>
            <person name="Lara F."/>
            <person name="Munidasa M."/>
            <person name="Palculict T."/>
            <person name="Patil S."/>
            <person name="Pu L.-L."/>
            <person name="Saada N."/>
            <person name="Tang L."/>
            <person name="Weissenberger G."/>
            <person name="Zhu Y."/>
            <person name="Hemphill L."/>
            <person name="Shang Y."/>
            <person name="Youmans B."/>
            <person name="Ayvaz T."/>
            <person name="Ross M."/>
            <person name="Santibanez J."/>
            <person name="Aqrawi P."/>
            <person name="Gross S."/>
            <person name="Joshi V."/>
            <person name="Fowler G."/>
            <person name="Nazareth L."/>
            <person name="Reid J."/>
            <person name="Worley K."/>
            <person name="Petrosino J."/>
            <person name="Highlander S."/>
            <person name="Gibbs R."/>
        </authorList>
    </citation>
    <scope>NUCLEOTIDE SEQUENCE [LARGE SCALE GENOMIC DNA]</scope>
    <source>
        <strain evidence="1 2">871</strain>
    </source>
</reference>
<dbReference type="Proteomes" id="UP000003019">
    <property type="component" value="Unassembled WGS sequence"/>
</dbReference>
<dbReference type="HOGENOM" id="CLU_3313304_0_0_4"/>
<proteinExistence type="predicted"/>
<dbReference type="STRING" id="1032488.HMPREF9371_0907"/>
<protein>
    <submittedName>
        <fullName evidence="1">Uncharacterized protein</fullName>
    </submittedName>
</protein>
<name>G4CH18_9NEIS</name>
<comment type="caution">
    <text evidence="1">The sequence shown here is derived from an EMBL/GenBank/DDBJ whole genome shotgun (WGS) entry which is preliminary data.</text>
</comment>
<accession>G4CH18</accession>
<dbReference type="PATRIC" id="fig|1032488.3.peg.844"/>
<dbReference type="EMBL" id="AGAY01000031">
    <property type="protein sequence ID" value="EGY52856.1"/>
    <property type="molecule type" value="Genomic_DNA"/>
</dbReference>
<organism evidence="1 2">
    <name type="scientific">Neisseria shayeganii 871</name>
    <dbReference type="NCBI Taxonomy" id="1032488"/>
    <lineage>
        <taxon>Bacteria</taxon>
        <taxon>Pseudomonadati</taxon>
        <taxon>Pseudomonadota</taxon>
        <taxon>Betaproteobacteria</taxon>
        <taxon>Neisseriales</taxon>
        <taxon>Neisseriaceae</taxon>
        <taxon>Neisseria</taxon>
    </lineage>
</organism>
<evidence type="ECO:0000313" key="2">
    <source>
        <dbReference type="Proteomes" id="UP000003019"/>
    </source>
</evidence>